<protein>
    <submittedName>
        <fullName evidence="2">Uncharacterized protein</fullName>
    </submittedName>
</protein>
<dbReference type="KEGG" id="bgf:BC1003_3772"/>
<feature type="compositionally biased region" description="Basic and acidic residues" evidence="1">
    <location>
        <begin position="79"/>
        <end position="94"/>
    </location>
</feature>
<gene>
    <name evidence="2" type="ordered locus">BC1003_3772</name>
</gene>
<dbReference type="HOGENOM" id="CLU_179118_0_0_4"/>
<dbReference type="OrthoDB" id="9010018at2"/>
<sequence>MKTQISGPACAPRHDQSATSVTRSAARAPRLRYRAHVGAKRAWFFAAPVDLTALVIAEAIKRRAQAELQRPALRDAYELPVSHERTDARGESIRPPESGDAD</sequence>
<name>E1TJ92_BURSG</name>
<evidence type="ECO:0000313" key="2">
    <source>
        <dbReference type="EMBL" id="ADN59712.1"/>
    </source>
</evidence>
<proteinExistence type="predicted"/>
<feature type="region of interest" description="Disordered" evidence="1">
    <location>
        <begin position="1"/>
        <end position="27"/>
    </location>
</feature>
<dbReference type="AlphaFoldDB" id="E1TJ92"/>
<organism evidence="2">
    <name type="scientific">Burkholderia sp. (strain CCGE1003)</name>
    <dbReference type="NCBI Taxonomy" id="640512"/>
    <lineage>
        <taxon>Bacteria</taxon>
        <taxon>Pseudomonadati</taxon>
        <taxon>Pseudomonadota</taxon>
        <taxon>Betaproteobacteria</taxon>
        <taxon>Burkholderiales</taxon>
        <taxon>Burkholderiaceae</taxon>
        <taxon>Burkholderia</taxon>
    </lineage>
</organism>
<dbReference type="eggNOG" id="ENOG5030CUW">
    <property type="taxonomic scope" value="Bacteria"/>
</dbReference>
<feature type="region of interest" description="Disordered" evidence="1">
    <location>
        <begin position="79"/>
        <end position="102"/>
    </location>
</feature>
<dbReference type="EMBL" id="CP002218">
    <property type="protein sequence ID" value="ADN59712.1"/>
    <property type="molecule type" value="Genomic_DNA"/>
</dbReference>
<evidence type="ECO:0000256" key="1">
    <source>
        <dbReference type="SAM" id="MobiDB-lite"/>
    </source>
</evidence>
<accession>E1TJ92</accession>
<reference evidence="2" key="1">
    <citation type="submission" date="2010-09" db="EMBL/GenBank/DDBJ databases">
        <title>Complete sequence of chromosome2 of Burkholderia sp. CCGE1003.</title>
        <authorList>
            <consortium name="US DOE Joint Genome Institute"/>
            <person name="Lucas S."/>
            <person name="Copeland A."/>
            <person name="Lapidus A."/>
            <person name="Cheng J.-F."/>
            <person name="Bruce D."/>
            <person name="Goodwin L."/>
            <person name="Pitluck S."/>
            <person name="Daligault H."/>
            <person name="Davenport K."/>
            <person name="Detter J.C."/>
            <person name="Han C."/>
            <person name="Tapia R."/>
            <person name="Land M."/>
            <person name="Hauser L."/>
            <person name="Jeffries C."/>
            <person name="Kyrpides N."/>
            <person name="Ivanova N."/>
            <person name="Ovchinnikova G."/>
            <person name="Martinez-Romero E."/>
            <person name="Rogel M.A."/>
            <person name="Auchtung J."/>
            <person name="Tiedje J.M."/>
            <person name="Woyke T."/>
        </authorList>
    </citation>
    <scope>NUCLEOTIDE SEQUENCE</scope>
    <source>
        <strain evidence="2">CCGE1003</strain>
    </source>
</reference>
<feature type="compositionally biased region" description="Low complexity" evidence="1">
    <location>
        <begin position="17"/>
        <end position="27"/>
    </location>
</feature>